<evidence type="ECO:0008006" key="5">
    <source>
        <dbReference type="Google" id="ProtNLM"/>
    </source>
</evidence>
<evidence type="ECO:0000256" key="1">
    <source>
        <dbReference type="SAM" id="MobiDB-lite"/>
    </source>
</evidence>
<evidence type="ECO:0000313" key="4">
    <source>
        <dbReference type="Proteomes" id="UP000199400"/>
    </source>
</evidence>
<keyword evidence="2" id="KW-0732">Signal</keyword>
<keyword evidence="4" id="KW-1185">Reference proteome</keyword>
<dbReference type="EMBL" id="FOMX01000011">
    <property type="protein sequence ID" value="SFE30562.1"/>
    <property type="molecule type" value="Genomic_DNA"/>
</dbReference>
<feature type="signal peptide" evidence="2">
    <location>
        <begin position="1"/>
        <end position="18"/>
    </location>
</feature>
<evidence type="ECO:0000256" key="2">
    <source>
        <dbReference type="SAM" id="SignalP"/>
    </source>
</evidence>
<accession>A0A1I1ZG58</accession>
<sequence length="352" mass="35883">MQLRLASRVLSLSSLLCACVGDDDGGGASATVTVGITTVMPGSGNSTVQDLLPTEGDGGSDGSGSTDDGVGGTTEAVKLDLGSSADFGSTFDAGCEYIDVLFVVDISASMNEEKANLDANFPGFVSVLDAYIADPNTEAVGYRLGVTNSSIVANKDGKSSMGLDGALFDGNNLFDDDCELGGKLWIDGPDPAVASTFSCLAPDPKSSCNLCTDLGRERPLDAIEMFLAKMAPGGVNEGFYRGDASLLVIVLLTDEDDDVGNTTTTPAATKAALDEFTGGEQRYVVVTIAGPQAAPCDSAFGSADAAPTLHAFTSMVPNGLMGDICQGDLAQALDQALTLIQLSCDTLPPPVG</sequence>
<organism evidence="3 4">
    <name type="scientific">Nannocystis exedens</name>
    <dbReference type="NCBI Taxonomy" id="54"/>
    <lineage>
        <taxon>Bacteria</taxon>
        <taxon>Pseudomonadati</taxon>
        <taxon>Myxococcota</taxon>
        <taxon>Polyangia</taxon>
        <taxon>Nannocystales</taxon>
        <taxon>Nannocystaceae</taxon>
        <taxon>Nannocystis</taxon>
    </lineage>
</organism>
<feature type="region of interest" description="Disordered" evidence="1">
    <location>
        <begin position="44"/>
        <end position="72"/>
    </location>
</feature>
<dbReference type="AlphaFoldDB" id="A0A1I1ZG58"/>
<evidence type="ECO:0000313" key="3">
    <source>
        <dbReference type="EMBL" id="SFE30562.1"/>
    </source>
</evidence>
<feature type="chain" id="PRO_5011566400" description="VWFA domain-containing protein" evidence="2">
    <location>
        <begin position="19"/>
        <end position="352"/>
    </location>
</feature>
<dbReference type="RefSeq" id="WP_100793027.1">
    <property type="nucleotide sequence ID" value="NZ_FOMX01000011.1"/>
</dbReference>
<gene>
    <name evidence="3" type="ORF">SAMN02745121_03807</name>
</gene>
<proteinExistence type="predicted"/>
<protein>
    <recommendedName>
        <fullName evidence="5">VWFA domain-containing protein</fullName>
    </recommendedName>
</protein>
<dbReference type="Proteomes" id="UP000199400">
    <property type="component" value="Unassembled WGS sequence"/>
</dbReference>
<reference evidence="4" key="1">
    <citation type="submission" date="2016-10" db="EMBL/GenBank/DDBJ databases">
        <authorList>
            <person name="Varghese N."/>
            <person name="Submissions S."/>
        </authorList>
    </citation>
    <scope>NUCLEOTIDE SEQUENCE [LARGE SCALE GENOMIC DNA]</scope>
    <source>
        <strain evidence="4">ATCC 25963</strain>
    </source>
</reference>
<dbReference type="PROSITE" id="PS51257">
    <property type="entry name" value="PROKAR_LIPOPROTEIN"/>
    <property type="match status" value="1"/>
</dbReference>
<name>A0A1I1ZG58_9BACT</name>